<dbReference type="PROSITE" id="PS51257">
    <property type="entry name" value="PROKAR_LIPOPROTEIN"/>
    <property type="match status" value="1"/>
</dbReference>
<dbReference type="NCBIfam" id="NF045850">
    <property type="entry name" value="ABC_Mplas_LP"/>
    <property type="match status" value="1"/>
</dbReference>
<comment type="caution">
    <text evidence="2">The sequence shown here is derived from an EMBL/GenBank/DDBJ whole genome shotgun (WGS) entry which is preliminary data.</text>
</comment>
<evidence type="ECO:0000256" key="1">
    <source>
        <dbReference type="SAM" id="SignalP"/>
    </source>
</evidence>
<accession>A0AA43QXP5</accession>
<protein>
    <recommendedName>
        <fullName evidence="4">Lipoprotein</fullName>
    </recommendedName>
</protein>
<dbReference type="AlphaFoldDB" id="A0AA43QXP5"/>
<keyword evidence="1" id="KW-0732">Signal</keyword>
<evidence type="ECO:0000313" key="3">
    <source>
        <dbReference type="Proteomes" id="UP001162175"/>
    </source>
</evidence>
<evidence type="ECO:0000313" key="2">
    <source>
        <dbReference type="EMBL" id="MDI3349894.1"/>
    </source>
</evidence>
<dbReference type="Proteomes" id="UP001162175">
    <property type="component" value="Unassembled WGS sequence"/>
</dbReference>
<sequence>MNKRILFLSPLTIVLPFVSLSCAKNDFNHDVYHYIEKNNFANDYGDFSYLEDNYVSENIHKINLSTSAKLFRVKSKKQPLIDFRDNIVLVPSELSYQFEWAKKINIITSTETLAFDNDKINKVNYDNDATPEEGVFIPKKDKGNGFNSPFLFIPSSDKKSINSDNFKNSLKSLKSFEIELNEKSDIWVDYQGKLVKENNKINHKSFKLGLLSKLLRNKDFKKHYIEKNKIILKNNNYDSKLDNGFDLYSYLIKSKIDIDKLLDFTTNKIIIKTIDDSLINFEKLFENLFIIHNYFDAIPFEIIESKYKDPSKNLEWFFSYGKDFQKRYYAGSYFISKMDNNITELEINKFYIKNNDKLKKITIEYNPLPISQSTFSLQSLNAFKQNIISKLDYETLNLDEKNYILKNYQKYNFSYQKNYNRFELNNQIIINQNPDIDSKNMNKNFIKLYYGLNENNQLDLKPINLTFQSLFNSLINQYAFTQDNKSLWLSQAPENLKILANNSAINVEEIKDLYNQISKPIIFNFKNEKISNTFQFQNKNKLNNPQVIYEEEKLKSTWFDLIKENLMKIINDFYKQTNNEENIYVNIPILINKDDQEVNKKILLVKNILNSIDSRFKVNLTKIDDYEKYHYYFEENKSIYKKSTFKLFQGDTVEFIYNQLTNYDNNLIRLINFLSKNKVIYQQIYKQLIKLNVFLISNNLSLENNVDTQTKNKIIDFIYSLKIEEQAELINEINNLISYSISFTNQININSFSKVVYQKNFKKPLGWNNLNYYQDIEINEGRK</sequence>
<proteinExistence type="predicted"/>
<gene>
    <name evidence="2" type="ORF">DCBHLPFO_00415</name>
</gene>
<dbReference type="RefSeq" id="WP_268164501.1">
    <property type="nucleotide sequence ID" value="NZ_JAPFAP010000052.1"/>
</dbReference>
<feature type="chain" id="PRO_5041314946" description="Lipoprotein" evidence="1">
    <location>
        <begin position="24"/>
        <end position="783"/>
    </location>
</feature>
<dbReference type="EMBL" id="JAPFAR010000153">
    <property type="protein sequence ID" value="MDI3349894.1"/>
    <property type="molecule type" value="Genomic_DNA"/>
</dbReference>
<feature type="signal peptide" evidence="1">
    <location>
        <begin position="1"/>
        <end position="23"/>
    </location>
</feature>
<organism evidence="2 3">
    <name type="scientific">Mycoplasmopsis arginini</name>
    <name type="common">Mycoplasma arginini</name>
    <dbReference type="NCBI Taxonomy" id="2094"/>
    <lineage>
        <taxon>Bacteria</taxon>
        <taxon>Bacillati</taxon>
        <taxon>Mycoplasmatota</taxon>
        <taxon>Mycoplasmoidales</taxon>
        <taxon>Metamycoplasmataceae</taxon>
        <taxon>Mycoplasmopsis</taxon>
    </lineage>
</organism>
<reference evidence="2" key="1">
    <citation type="submission" date="2022-11" db="EMBL/GenBank/DDBJ databases">
        <title>Draft genome of Mycoplasma arginini isolated from fly.</title>
        <authorList>
            <person name="Severgnini M."/>
            <person name="Gioia G."/>
            <person name="Cremonesi P."/>
            <person name="Moroni P."/>
            <person name="Addis M.F."/>
            <person name="Castiglioni B."/>
        </authorList>
    </citation>
    <scope>NUCLEOTIDE SEQUENCE</scope>
    <source>
        <strain evidence="2">QMP CG1-1632</strain>
    </source>
</reference>
<evidence type="ECO:0008006" key="4">
    <source>
        <dbReference type="Google" id="ProtNLM"/>
    </source>
</evidence>
<name>A0AA43QXP5_MYCAR</name>